<dbReference type="InterPro" id="IPR003870">
    <property type="entry name" value="DUF222"/>
</dbReference>
<dbReference type="EMBL" id="JYNX01000038">
    <property type="protein sequence ID" value="KMO77573.1"/>
    <property type="molecule type" value="Genomic_DNA"/>
</dbReference>
<feature type="domain" description="HNH nuclease" evidence="2">
    <location>
        <begin position="310"/>
        <end position="361"/>
    </location>
</feature>
<dbReference type="Pfam" id="PF02720">
    <property type="entry name" value="DUF222"/>
    <property type="match status" value="1"/>
</dbReference>
<dbReference type="InterPro" id="IPR003615">
    <property type="entry name" value="HNH_nuc"/>
</dbReference>
<evidence type="ECO:0000313" key="3">
    <source>
        <dbReference type="EMBL" id="KMO77573.1"/>
    </source>
</evidence>
<dbReference type="PATRIC" id="fig|1800.3.peg.3246"/>
<dbReference type="OrthoDB" id="4775237at2"/>
<comment type="caution">
    <text evidence="3">The sequence shown here is derived from an EMBL/GenBank/DDBJ whole genome shotgun (WGS) entry which is preliminary data.</text>
</comment>
<sequence>MFESAEGIDCILAMGCAAQAESRAIAERLAAVARLHALRTREYPHVEYWVTDVHEAVAAEVSAAQNISRSRAGSQVRMAVSLHQRLPRVAEIFARGQIDLRLVRIVLNRTDNVEDDIIAELDAALAPELVKWMRFSEKKLKERVDRWVATFDPAGVRVPPTVRDNLYFTVEPHLPGTAFAGGLLDAVDAAALDQRLDALAATVCDADPRTPGQRRAAACGALGRGESTLECRCESPECPATALKESAARVVVHILAEQATIDGTSNAPGYLEGFGVMPAEEVREVAAGAELRPVNRPGDDPEPGYRPSRRLRNFLRWRDLTCRFPGCDAPVQRCDVDHTDPWPLGPTHPSNNKHYCRDHHLIKTFYSGAHGWRDEQRPDGTVVLIAPTGLVYVTDAHGGQMFPTLAVPTAELPGSVAAPEGADKTAMMPRRRKTRDQDRRDRVERERRQRIELDAQRERAHQAWLAETYEPPPF</sequence>
<gene>
    <name evidence="3" type="ORF">MCHUDSM44219_03232</name>
</gene>
<evidence type="ECO:0000259" key="2">
    <source>
        <dbReference type="SMART" id="SM00507"/>
    </source>
</evidence>
<organism evidence="3 4">
    <name type="scientific">Mycolicibacterium chubuense</name>
    <name type="common">Mycobacterium chubuense</name>
    <dbReference type="NCBI Taxonomy" id="1800"/>
    <lineage>
        <taxon>Bacteria</taxon>
        <taxon>Bacillati</taxon>
        <taxon>Actinomycetota</taxon>
        <taxon>Actinomycetes</taxon>
        <taxon>Mycobacteriales</taxon>
        <taxon>Mycobacteriaceae</taxon>
        <taxon>Mycolicibacterium</taxon>
    </lineage>
</organism>
<name>A0A0J6W6X5_MYCCU</name>
<keyword evidence="4" id="KW-1185">Reference proteome</keyword>
<feature type="region of interest" description="Disordered" evidence="1">
    <location>
        <begin position="414"/>
        <end position="474"/>
    </location>
</feature>
<feature type="region of interest" description="Disordered" evidence="1">
    <location>
        <begin position="288"/>
        <end position="307"/>
    </location>
</feature>
<dbReference type="AlphaFoldDB" id="A0A0J6W6X5"/>
<accession>A0A0J6W6X5</accession>
<evidence type="ECO:0000313" key="4">
    <source>
        <dbReference type="Proteomes" id="UP000036176"/>
    </source>
</evidence>
<feature type="compositionally biased region" description="Basic and acidic residues" evidence="1">
    <location>
        <begin position="435"/>
        <end position="461"/>
    </location>
</feature>
<dbReference type="SMART" id="SM00507">
    <property type="entry name" value="HNHc"/>
    <property type="match status" value="1"/>
</dbReference>
<dbReference type="Proteomes" id="UP000036176">
    <property type="component" value="Unassembled WGS sequence"/>
</dbReference>
<protein>
    <recommendedName>
        <fullName evidence="2">HNH nuclease domain-containing protein</fullName>
    </recommendedName>
</protein>
<dbReference type="RefSeq" id="WP_048419195.1">
    <property type="nucleotide sequence ID" value="NZ_JYNX01000038.1"/>
</dbReference>
<dbReference type="CDD" id="cd00085">
    <property type="entry name" value="HNHc"/>
    <property type="match status" value="1"/>
</dbReference>
<evidence type="ECO:0000256" key="1">
    <source>
        <dbReference type="SAM" id="MobiDB-lite"/>
    </source>
</evidence>
<proteinExistence type="predicted"/>
<reference evidence="3 4" key="1">
    <citation type="journal article" date="2015" name="Genome Biol. Evol.">
        <title>Characterization of Three Mycobacterium spp. with Potential Use in Bioremediation by Genome Sequencing and Comparative Genomics.</title>
        <authorList>
            <person name="Das S."/>
            <person name="Pettersson B.M."/>
            <person name="Behra P.R."/>
            <person name="Ramesh M."/>
            <person name="Dasgupta S."/>
            <person name="Bhattacharya A."/>
            <person name="Kirsebom L.A."/>
        </authorList>
    </citation>
    <scope>NUCLEOTIDE SEQUENCE [LARGE SCALE GENOMIC DNA]</scope>
    <source>
        <strain evidence="3 4">DSM 44219</strain>
    </source>
</reference>